<dbReference type="PANTHER" id="PTHR46481:SF7">
    <property type="entry name" value="ZINC FINGER BED DOMAIN-CONTAINING PROTEIN RICESLEEPER 2-LIKE"/>
    <property type="match status" value="1"/>
</dbReference>
<name>A0A6N2BWA2_SOLCI</name>
<accession>A0A6N2BWA2</accession>
<evidence type="ECO:0000313" key="1">
    <source>
        <dbReference type="EMBL" id="TMW98118.1"/>
    </source>
</evidence>
<reference evidence="1" key="1">
    <citation type="submission" date="2019-05" db="EMBL/GenBank/DDBJ databases">
        <title>The de novo reference genome and transcriptome assemblies of the wild tomato species Solanum chilense.</title>
        <authorList>
            <person name="Stam R."/>
            <person name="Nosenko T."/>
            <person name="Hoerger A.C."/>
            <person name="Stephan W."/>
            <person name="Seidel M.A."/>
            <person name="Kuhn J.M.M."/>
            <person name="Haberer G."/>
            <person name="Tellier A."/>
        </authorList>
    </citation>
    <scope>NUCLEOTIDE SEQUENCE</scope>
    <source>
        <tissue evidence="1">Mature leaves</tissue>
    </source>
</reference>
<dbReference type="EMBL" id="RXGB01001630">
    <property type="protein sequence ID" value="TMW98118.1"/>
    <property type="molecule type" value="Genomic_DNA"/>
</dbReference>
<protein>
    <recommendedName>
        <fullName evidence="2">hAT-like transposase RNase-H fold domain-containing protein</fullName>
    </recommendedName>
</protein>
<gene>
    <name evidence="1" type="ORF">EJD97_004479</name>
</gene>
<sequence>MTQTGSKGSESRASNDNIPYTLSPSEVVVDVDTSKKRNPWNLELIVGSIFTSSPLKMELVKPNGSIVQNLMQRLYHLMCLIELGLDNVFTITVDNASSNDVTVKEMSKNLSDWGSNIMDCEHLHLRFTVHILNIILQDGLKEIDPRNKLDYVPFAIVDMFGKEVWEKQCSEVKKYMNKMFEYYVKKSPKTLYKYHLHPLHLTIHQVYLVTGGHVLDPLRSSLNPKIVQPLGCVQDWLRSEPFPINIEEDLEYLEQLELDFACSGTESSIIDIWLQLVGLTINK</sequence>
<dbReference type="InterPro" id="IPR052035">
    <property type="entry name" value="ZnF_BED_domain_contain"/>
</dbReference>
<dbReference type="PANTHER" id="PTHR46481">
    <property type="entry name" value="ZINC FINGER BED DOMAIN-CONTAINING PROTEIN 4"/>
    <property type="match status" value="1"/>
</dbReference>
<comment type="caution">
    <text evidence="1">The sequence shown here is derived from an EMBL/GenBank/DDBJ whole genome shotgun (WGS) entry which is preliminary data.</text>
</comment>
<dbReference type="AlphaFoldDB" id="A0A6N2BWA2"/>
<evidence type="ECO:0008006" key="2">
    <source>
        <dbReference type="Google" id="ProtNLM"/>
    </source>
</evidence>
<proteinExistence type="predicted"/>
<organism evidence="1">
    <name type="scientific">Solanum chilense</name>
    <name type="common">Tomato</name>
    <name type="synonym">Lycopersicon chilense</name>
    <dbReference type="NCBI Taxonomy" id="4083"/>
    <lineage>
        <taxon>Eukaryota</taxon>
        <taxon>Viridiplantae</taxon>
        <taxon>Streptophyta</taxon>
        <taxon>Embryophyta</taxon>
        <taxon>Tracheophyta</taxon>
        <taxon>Spermatophyta</taxon>
        <taxon>Magnoliopsida</taxon>
        <taxon>eudicotyledons</taxon>
        <taxon>Gunneridae</taxon>
        <taxon>Pentapetalae</taxon>
        <taxon>asterids</taxon>
        <taxon>lamiids</taxon>
        <taxon>Solanales</taxon>
        <taxon>Solanaceae</taxon>
        <taxon>Solanoideae</taxon>
        <taxon>Solaneae</taxon>
        <taxon>Solanum</taxon>
        <taxon>Solanum subgen. Lycopersicon</taxon>
    </lineage>
</organism>